<accession>A0AAE8AX23</accession>
<name>A0AAE8AX23_9CAUD</name>
<gene>
    <name evidence="1" type="ORF">bas12_0058</name>
</gene>
<evidence type="ECO:0000313" key="1">
    <source>
        <dbReference type="EMBL" id="QXV76540.1"/>
    </source>
</evidence>
<proteinExistence type="predicted"/>
<organism evidence="1 2">
    <name type="scientific">Escherichia phage BrunoManser</name>
    <dbReference type="NCBI Taxonomy" id="2851976"/>
    <lineage>
        <taxon>Viruses</taxon>
        <taxon>Duplodnaviria</taxon>
        <taxon>Heunggongvirae</taxon>
        <taxon>Uroviricota</taxon>
        <taxon>Caudoviricetes</taxon>
        <taxon>Drexlerviridae</taxon>
        <taxon>Tunavirinae</taxon>
        <taxon>Sertoctavirus</taxon>
        <taxon>Sertoctavirus brunomanser</taxon>
    </lineage>
</organism>
<reference evidence="2" key="1">
    <citation type="journal article" date="2021" name="PLoS Biol.">
        <title>Systematic exploration of Escherichia coli phage-host interactions with the BASEL phage collection.</title>
        <authorList>
            <person name="Maffei E."/>
            <person name="Shaidullina A."/>
            <person name="Burkolter M."/>
            <person name="Heyer Y."/>
            <person name="Estermann F."/>
            <person name="Druelle V."/>
            <person name="Sauer P."/>
            <person name="Willi L."/>
            <person name="Michaelis S."/>
            <person name="Hilbi H."/>
            <person name="Thaler D.S."/>
            <person name="Harms A."/>
        </authorList>
    </citation>
    <scope>NUCLEOTIDE SEQUENCE [LARGE SCALE GENOMIC DNA]</scope>
    <source>
        <strain evidence="2">Bas12</strain>
    </source>
</reference>
<dbReference type="Proteomes" id="UP000828605">
    <property type="component" value="Segment"/>
</dbReference>
<dbReference type="EMBL" id="MZ501053">
    <property type="protein sequence ID" value="QXV76540.1"/>
    <property type="molecule type" value="Genomic_DNA"/>
</dbReference>
<keyword evidence="2" id="KW-1185">Reference proteome</keyword>
<protein>
    <submittedName>
        <fullName evidence="1">Uncharacterized protein</fullName>
    </submittedName>
</protein>
<sequence>MTVKILKRFTNKGQCKTLSDTVERKVDFYTDNLFRFWGDPFSNRDFLIWEKLKQWRKTFCGY</sequence>
<evidence type="ECO:0000313" key="2">
    <source>
        <dbReference type="Proteomes" id="UP000828605"/>
    </source>
</evidence>